<organism evidence="7 8">
    <name type="scientific">Triparma retinervis</name>
    <dbReference type="NCBI Taxonomy" id="2557542"/>
    <lineage>
        <taxon>Eukaryota</taxon>
        <taxon>Sar</taxon>
        <taxon>Stramenopiles</taxon>
        <taxon>Ochrophyta</taxon>
        <taxon>Bolidophyceae</taxon>
        <taxon>Parmales</taxon>
        <taxon>Triparmaceae</taxon>
        <taxon>Triparma</taxon>
    </lineage>
</organism>
<accession>A0A9W7FD09</accession>
<comment type="function">
    <text evidence="5">DNA-dependent RNA polymerase catalyzes the transcription of DNA into RNA using the four ribonucleoside triphosphates as substrates.</text>
</comment>
<evidence type="ECO:0000259" key="6">
    <source>
        <dbReference type="SMART" id="SM00663"/>
    </source>
</evidence>
<keyword evidence="2 5" id="KW-0808">Transferase</keyword>
<dbReference type="EC" id="2.7.7.6" evidence="5"/>
<dbReference type="Proteomes" id="UP001165082">
    <property type="component" value="Unassembled WGS sequence"/>
</dbReference>
<evidence type="ECO:0000313" key="7">
    <source>
        <dbReference type="EMBL" id="GMI09939.1"/>
    </source>
</evidence>
<comment type="catalytic activity">
    <reaction evidence="5">
        <text>RNA(n) + a ribonucleoside 5'-triphosphate = RNA(n+1) + diphosphate</text>
        <dbReference type="Rhea" id="RHEA:21248"/>
        <dbReference type="Rhea" id="RHEA-COMP:14527"/>
        <dbReference type="Rhea" id="RHEA-COMP:17342"/>
        <dbReference type="ChEBI" id="CHEBI:33019"/>
        <dbReference type="ChEBI" id="CHEBI:61557"/>
        <dbReference type="ChEBI" id="CHEBI:140395"/>
        <dbReference type="EC" id="2.7.7.6"/>
    </reaction>
</comment>
<dbReference type="InterPro" id="IPR007080">
    <property type="entry name" value="RNA_pol_Rpb1_1"/>
</dbReference>
<name>A0A9W7FD09_9STRA</name>
<dbReference type="SUPFAM" id="SSF64484">
    <property type="entry name" value="beta and beta-prime subunits of DNA dependent RNA-polymerase"/>
    <property type="match status" value="1"/>
</dbReference>
<evidence type="ECO:0000256" key="1">
    <source>
        <dbReference type="ARBA" id="ARBA00022478"/>
    </source>
</evidence>
<dbReference type="InterPro" id="IPR006592">
    <property type="entry name" value="RNA_pol_N"/>
</dbReference>
<protein>
    <recommendedName>
        <fullName evidence="5">DNA-directed RNA polymerase subunit</fullName>
        <ecNumber evidence="5">2.7.7.6</ecNumber>
    </recommendedName>
</protein>
<feature type="domain" description="RNA polymerase N-terminal" evidence="6">
    <location>
        <begin position="1"/>
        <end position="224"/>
    </location>
</feature>
<proteinExistence type="inferred from homology"/>
<sequence>PNGLSCQSSPFPHFRRGGPHRCVAAFMDNELLGIPQITTRSGRPLKTIQQRLKGKEGRIRGNLMGKRVNFSARTVITADPNLGIDQARVPRSVALNLTVPEKVTPFNDGSFSPAVGGGGEPRLHGFELPHVFRQPWFLPLLPQLQSFQPFLLPGQPRVREQREAGVLADEPELEPDEPAVLTDQPKLLTDQPKLLSHESKLLPHESQLLSHESKLLSIEPGFLTYRRTQDS</sequence>
<keyword evidence="8" id="KW-1185">Reference proteome</keyword>
<dbReference type="GO" id="GO:0003677">
    <property type="term" value="F:DNA binding"/>
    <property type="evidence" value="ECO:0007669"/>
    <property type="project" value="InterPro"/>
</dbReference>
<dbReference type="InterPro" id="IPR045867">
    <property type="entry name" value="DNA-dir_RpoC_beta_prime"/>
</dbReference>
<dbReference type="InterPro" id="IPR000722">
    <property type="entry name" value="RNA_pol_asu"/>
</dbReference>
<dbReference type="GO" id="GO:0006351">
    <property type="term" value="P:DNA-templated transcription"/>
    <property type="evidence" value="ECO:0007669"/>
    <property type="project" value="InterPro"/>
</dbReference>
<evidence type="ECO:0000256" key="3">
    <source>
        <dbReference type="ARBA" id="ARBA00022695"/>
    </source>
</evidence>
<dbReference type="SMART" id="SM00663">
    <property type="entry name" value="RPOLA_N"/>
    <property type="match status" value="1"/>
</dbReference>
<dbReference type="EMBL" id="BRXZ01000347">
    <property type="protein sequence ID" value="GMI09939.1"/>
    <property type="molecule type" value="Genomic_DNA"/>
</dbReference>
<dbReference type="Pfam" id="PF04997">
    <property type="entry name" value="RNA_pol_Rpb1_1"/>
    <property type="match status" value="1"/>
</dbReference>
<evidence type="ECO:0000256" key="4">
    <source>
        <dbReference type="ARBA" id="ARBA00023163"/>
    </source>
</evidence>
<dbReference type="OrthoDB" id="35661at2759"/>
<dbReference type="GO" id="GO:0005665">
    <property type="term" value="C:RNA polymerase II, core complex"/>
    <property type="evidence" value="ECO:0007669"/>
    <property type="project" value="TreeGrafter"/>
</dbReference>
<keyword evidence="1 5" id="KW-0240">DNA-directed RNA polymerase</keyword>
<dbReference type="PANTHER" id="PTHR19376:SF37">
    <property type="entry name" value="DNA-DIRECTED RNA POLYMERASE II SUBUNIT RPB1"/>
    <property type="match status" value="1"/>
</dbReference>
<dbReference type="AlphaFoldDB" id="A0A9W7FD09"/>
<reference evidence="7" key="1">
    <citation type="submission" date="2022-07" db="EMBL/GenBank/DDBJ databases">
        <title>Genome analysis of Parmales, a sister group of diatoms, reveals the evolutionary specialization of diatoms from phago-mixotrophs to photoautotrophs.</title>
        <authorList>
            <person name="Ban H."/>
            <person name="Sato S."/>
            <person name="Yoshikawa S."/>
            <person name="Kazumasa Y."/>
            <person name="Nakamura Y."/>
            <person name="Ichinomiya M."/>
            <person name="Saitoh K."/>
            <person name="Sato N."/>
            <person name="Blanc-Mathieu R."/>
            <person name="Endo H."/>
            <person name="Kuwata A."/>
            <person name="Ogata H."/>
        </authorList>
    </citation>
    <scope>NUCLEOTIDE SEQUENCE</scope>
</reference>
<dbReference type="Gene3D" id="2.40.40.20">
    <property type="match status" value="1"/>
</dbReference>
<feature type="non-terminal residue" evidence="7">
    <location>
        <position position="1"/>
    </location>
</feature>
<comment type="caution">
    <text evidence="7">The sequence shown here is derived from an EMBL/GenBank/DDBJ whole genome shotgun (WGS) entry which is preliminary data.</text>
</comment>
<dbReference type="Pfam" id="PF00623">
    <property type="entry name" value="RNA_pol_Rpb1_2"/>
    <property type="match status" value="1"/>
</dbReference>
<comment type="similarity">
    <text evidence="5">Belongs to the RNA polymerase beta' chain family.</text>
</comment>
<keyword evidence="4 5" id="KW-0804">Transcription</keyword>
<gene>
    <name evidence="7" type="ORF">TrRE_jg13212</name>
</gene>
<dbReference type="GO" id="GO:0003899">
    <property type="term" value="F:DNA-directed RNA polymerase activity"/>
    <property type="evidence" value="ECO:0007669"/>
    <property type="project" value="UniProtKB-EC"/>
</dbReference>
<keyword evidence="3 5" id="KW-0548">Nucleotidyltransferase</keyword>
<evidence type="ECO:0000256" key="5">
    <source>
        <dbReference type="RuleBase" id="RU004279"/>
    </source>
</evidence>
<evidence type="ECO:0000256" key="2">
    <source>
        <dbReference type="ARBA" id="ARBA00022679"/>
    </source>
</evidence>
<evidence type="ECO:0000313" key="8">
    <source>
        <dbReference type="Proteomes" id="UP001165082"/>
    </source>
</evidence>
<dbReference type="PANTHER" id="PTHR19376">
    <property type="entry name" value="DNA-DIRECTED RNA POLYMERASE"/>
    <property type="match status" value="1"/>
</dbReference>